<dbReference type="GO" id="GO:0031625">
    <property type="term" value="F:ubiquitin protein ligase binding"/>
    <property type="evidence" value="ECO:0007669"/>
    <property type="project" value="InterPro"/>
</dbReference>
<reference evidence="3 4" key="1">
    <citation type="journal article" date="2012" name="Science">
        <title>The Paleozoic origin of enzymatic lignin decomposition reconstructed from 31 fungal genomes.</title>
        <authorList>
            <person name="Floudas D."/>
            <person name="Binder M."/>
            <person name="Riley R."/>
            <person name="Barry K."/>
            <person name="Blanchette R.A."/>
            <person name="Henrissat B."/>
            <person name="Martinez A.T."/>
            <person name="Otillar R."/>
            <person name="Spatafora J.W."/>
            <person name="Yadav J.S."/>
            <person name="Aerts A."/>
            <person name="Benoit I."/>
            <person name="Boyd A."/>
            <person name="Carlson A."/>
            <person name="Copeland A."/>
            <person name="Coutinho P.M."/>
            <person name="de Vries R.P."/>
            <person name="Ferreira P."/>
            <person name="Findley K."/>
            <person name="Foster B."/>
            <person name="Gaskell J."/>
            <person name="Glotzer D."/>
            <person name="Gorecki P."/>
            <person name="Heitman J."/>
            <person name="Hesse C."/>
            <person name="Hori C."/>
            <person name="Igarashi K."/>
            <person name="Jurgens J.A."/>
            <person name="Kallen N."/>
            <person name="Kersten P."/>
            <person name="Kohler A."/>
            <person name="Kuees U."/>
            <person name="Kumar T.K.A."/>
            <person name="Kuo A."/>
            <person name="LaButti K."/>
            <person name="Larrondo L.F."/>
            <person name="Lindquist E."/>
            <person name="Ling A."/>
            <person name="Lombard V."/>
            <person name="Lucas S."/>
            <person name="Lundell T."/>
            <person name="Martin R."/>
            <person name="McLaughlin D.J."/>
            <person name="Morgenstern I."/>
            <person name="Morin E."/>
            <person name="Murat C."/>
            <person name="Nagy L.G."/>
            <person name="Nolan M."/>
            <person name="Ohm R.A."/>
            <person name="Patyshakuliyeva A."/>
            <person name="Rokas A."/>
            <person name="Ruiz-Duenas F.J."/>
            <person name="Sabat G."/>
            <person name="Salamov A."/>
            <person name="Samejima M."/>
            <person name="Schmutz J."/>
            <person name="Slot J.C."/>
            <person name="St John F."/>
            <person name="Stenlid J."/>
            <person name="Sun H."/>
            <person name="Sun S."/>
            <person name="Syed K."/>
            <person name="Tsang A."/>
            <person name="Wiebenga A."/>
            <person name="Young D."/>
            <person name="Pisabarro A."/>
            <person name="Eastwood D.C."/>
            <person name="Martin F."/>
            <person name="Cullen D."/>
            <person name="Grigoriev I.V."/>
            <person name="Hibbett D.S."/>
        </authorList>
    </citation>
    <scope>NUCLEOTIDE SEQUENCE</scope>
    <source>
        <strain evidence="4">FP-58527</strain>
    </source>
</reference>
<dbReference type="InterPro" id="IPR001373">
    <property type="entry name" value="Cullin_N"/>
</dbReference>
<dbReference type="STRING" id="743788.S8E648"/>
<dbReference type="Proteomes" id="UP000015241">
    <property type="component" value="Unassembled WGS sequence"/>
</dbReference>
<evidence type="ECO:0000313" key="4">
    <source>
        <dbReference type="Proteomes" id="UP000015241"/>
    </source>
</evidence>
<gene>
    <name evidence="3" type="ORF">FOMPIDRAFT_1122483</name>
</gene>
<name>S8E648_FOMSC</name>
<protein>
    <recommendedName>
        <fullName evidence="2">Cullin N-terminal domain-containing protein</fullName>
    </recommendedName>
</protein>
<keyword evidence="4" id="KW-1185">Reference proteome</keyword>
<feature type="domain" description="Cullin N-terminal" evidence="2">
    <location>
        <begin position="21"/>
        <end position="248"/>
    </location>
</feature>
<dbReference type="AlphaFoldDB" id="S8E648"/>
<evidence type="ECO:0000256" key="1">
    <source>
        <dbReference type="ARBA" id="ARBA00006019"/>
    </source>
</evidence>
<dbReference type="InterPro" id="IPR016159">
    <property type="entry name" value="Cullin_repeat-like_dom_sf"/>
</dbReference>
<dbReference type="PANTHER" id="PTHR11932">
    <property type="entry name" value="CULLIN"/>
    <property type="match status" value="1"/>
</dbReference>
<comment type="similarity">
    <text evidence="1">Belongs to the cullin family.</text>
</comment>
<dbReference type="HOGENOM" id="CLU_1049866_0_0_1"/>
<dbReference type="Gene3D" id="1.20.1310.10">
    <property type="entry name" value="Cullin Repeats"/>
    <property type="match status" value="2"/>
</dbReference>
<dbReference type="OrthoDB" id="10004225at2759"/>
<dbReference type="InParanoid" id="S8E648"/>
<organism evidence="3 4">
    <name type="scientific">Fomitopsis schrenkii</name>
    <name type="common">Brown rot fungus</name>
    <dbReference type="NCBI Taxonomy" id="2126942"/>
    <lineage>
        <taxon>Eukaryota</taxon>
        <taxon>Fungi</taxon>
        <taxon>Dikarya</taxon>
        <taxon>Basidiomycota</taxon>
        <taxon>Agaricomycotina</taxon>
        <taxon>Agaricomycetes</taxon>
        <taxon>Polyporales</taxon>
        <taxon>Fomitopsis</taxon>
    </lineage>
</organism>
<dbReference type="Pfam" id="PF00888">
    <property type="entry name" value="Cullin"/>
    <property type="match status" value="1"/>
</dbReference>
<dbReference type="SUPFAM" id="SSF74788">
    <property type="entry name" value="Cullin repeat-like"/>
    <property type="match status" value="1"/>
</dbReference>
<proteinExistence type="inferred from homology"/>
<sequence>MPDNVTALQLPPHYANLETQWASIEARIDQIMTEPGQTSYAQSISIYTIIYNYSTSLGVTGVLPLPLLSSGPSLYDKITRYLVVRVGEIQSHSDSLQGEALLRYYTQEWERYTAGAKIISSSFAFSGLKYWVEQERDKSRTVVYPVYTLAVVQWKHNFFLPRVFDLKDALLCLLEQQRQGETIDRTLVKAAVDAFLALCLPGDNDNKKVPYKVRLHHLEALFLDAAETDHCEATSEALAVDNKTTAFLEAEGWLWSEGALEVVQG</sequence>
<dbReference type="eggNOG" id="KOG2166">
    <property type="taxonomic scope" value="Eukaryota"/>
</dbReference>
<accession>S8E648</accession>
<dbReference type="InterPro" id="IPR045093">
    <property type="entry name" value="Cullin"/>
</dbReference>
<evidence type="ECO:0000313" key="3">
    <source>
        <dbReference type="EMBL" id="EPT00542.1"/>
    </source>
</evidence>
<dbReference type="EMBL" id="KE504148">
    <property type="protein sequence ID" value="EPT00542.1"/>
    <property type="molecule type" value="Genomic_DNA"/>
</dbReference>
<dbReference type="GO" id="GO:0006511">
    <property type="term" value="P:ubiquitin-dependent protein catabolic process"/>
    <property type="evidence" value="ECO:0007669"/>
    <property type="project" value="InterPro"/>
</dbReference>
<evidence type="ECO:0000259" key="2">
    <source>
        <dbReference type="Pfam" id="PF00888"/>
    </source>
</evidence>